<evidence type="ECO:0000313" key="2">
    <source>
        <dbReference type="EMBL" id="QGU00420.1"/>
    </source>
</evidence>
<dbReference type="EMBL" id="CP046457">
    <property type="protein sequence ID" value="QGU00420.1"/>
    <property type="molecule type" value="Genomic_DNA"/>
</dbReference>
<reference evidence="3" key="1">
    <citation type="journal article" date="2019" name="Microbiology">
        <title>Complete Genome Sequence of an Uncultured Bacterium of the Candidate Phylum Bipolaricaulota.</title>
        <authorList>
            <person name="Kadnikov V.V."/>
            <person name="Mardanov A.V."/>
            <person name="Beletsky A.V."/>
            <person name="Frank Y.A."/>
            <person name="Karnachuk O.V."/>
            <person name="Ravin N.V."/>
        </authorList>
    </citation>
    <scope>NUCLEOTIDE SEQUENCE [LARGE SCALE GENOMIC DNA]</scope>
</reference>
<dbReference type="RefSeq" id="WP_156204206.1">
    <property type="nucleotide sequence ID" value="NZ_CP046457.1"/>
</dbReference>
<dbReference type="Proteomes" id="UP000426444">
    <property type="component" value="Chromosome"/>
</dbReference>
<gene>
    <name evidence="2" type="ORF">SYNTR_1826</name>
</gene>
<accession>A0A6I6DKA6</accession>
<feature type="coiled-coil region" evidence="1">
    <location>
        <begin position="48"/>
        <end position="82"/>
    </location>
</feature>
<dbReference type="AlphaFoldDB" id="A0A6I6DKA6"/>
<evidence type="ECO:0000313" key="3">
    <source>
        <dbReference type="Proteomes" id="UP000426444"/>
    </source>
</evidence>
<dbReference type="KEGG" id="salq:SYNTR_1826"/>
<dbReference type="Gene3D" id="1.20.1330.10">
    <property type="entry name" value="f41 fragment of flagellin, N-terminal domain"/>
    <property type="match status" value="1"/>
</dbReference>
<evidence type="ECO:0000256" key="1">
    <source>
        <dbReference type="SAM" id="Coils"/>
    </source>
</evidence>
<sequence>MPGWRKDSISYNYYKKLLDWVNNRLQVLDEIEEKLYQMKQLAEMVQEGNLSQQQIEDINKEFKKLESEVNELDEKSKNYISH</sequence>
<protein>
    <submittedName>
        <fullName evidence="2">Uncharacterized protein</fullName>
    </submittedName>
</protein>
<organism evidence="2 3">
    <name type="scientific">Candidatus Syntrophocurvum alkaliphilum</name>
    <dbReference type="NCBI Taxonomy" id="2293317"/>
    <lineage>
        <taxon>Bacteria</taxon>
        <taxon>Bacillati</taxon>
        <taxon>Bacillota</taxon>
        <taxon>Clostridia</taxon>
        <taxon>Eubacteriales</taxon>
        <taxon>Syntrophomonadaceae</taxon>
        <taxon>Candidatus Syntrophocurvum</taxon>
    </lineage>
</organism>
<proteinExistence type="predicted"/>
<keyword evidence="3" id="KW-1185">Reference proteome</keyword>
<name>A0A6I6DKA6_9FIRM</name>
<keyword evidence="1" id="KW-0175">Coiled coil</keyword>
<dbReference type="OrthoDB" id="1798834at2"/>